<dbReference type="STRING" id="1920490.GCA_001895925_04344"/>
<dbReference type="Proteomes" id="UP000238634">
    <property type="component" value="Unassembled WGS sequence"/>
</dbReference>
<dbReference type="OrthoDB" id="9806903at2"/>
<dbReference type="RefSeq" id="WP_073070441.1">
    <property type="nucleotide sequence ID" value="NZ_MPPI01000007.1"/>
</dbReference>
<comment type="caution">
    <text evidence="1">The sequence shown here is derived from an EMBL/GenBank/DDBJ whole genome shotgun (WGS) entry which is preliminary data.</text>
</comment>
<dbReference type="EMBL" id="PVWG01000012">
    <property type="protein sequence ID" value="PSB19146.1"/>
    <property type="molecule type" value="Genomic_DNA"/>
</dbReference>
<evidence type="ECO:0000313" key="2">
    <source>
        <dbReference type="Proteomes" id="UP000238634"/>
    </source>
</evidence>
<protein>
    <submittedName>
        <fullName evidence="1">Uncharacterized protein</fullName>
    </submittedName>
</protein>
<reference evidence="1 2" key="1">
    <citation type="submission" date="2018-02" db="EMBL/GenBank/DDBJ databases">
        <authorList>
            <person name="Cohen D.B."/>
            <person name="Kent A.D."/>
        </authorList>
    </citation>
    <scope>NUCLEOTIDE SEQUENCE [LARGE SCALE GENOMIC DNA]</scope>
    <source>
        <strain evidence="1 2">ULC007</strain>
    </source>
</reference>
<gene>
    <name evidence="1" type="ORF">C7B65_12760</name>
</gene>
<keyword evidence="2" id="KW-1185">Reference proteome</keyword>
<organism evidence="1 2">
    <name type="scientific">Phormidesmis priestleyi ULC007</name>
    <dbReference type="NCBI Taxonomy" id="1920490"/>
    <lineage>
        <taxon>Bacteria</taxon>
        <taxon>Bacillati</taxon>
        <taxon>Cyanobacteriota</taxon>
        <taxon>Cyanophyceae</taxon>
        <taxon>Leptolyngbyales</taxon>
        <taxon>Leptolyngbyaceae</taxon>
        <taxon>Phormidesmis</taxon>
    </lineage>
</organism>
<sequence>MNIILPKNQYRSAIADLLVRSLWQSHLGDRHHLTQPQLNQLAASVDLSGGNIRNAVLAAAVIAQSQSRPITFADVGQGVASEYRKLGRQLPAELIGDRASIL</sequence>
<name>A0A2T1DF97_9CYAN</name>
<proteinExistence type="predicted"/>
<evidence type="ECO:0000313" key="1">
    <source>
        <dbReference type="EMBL" id="PSB19146.1"/>
    </source>
</evidence>
<reference evidence="1 2" key="2">
    <citation type="submission" date="2018-03" db="EMBL/GenBank/DDBJ databases">
        <title>The ancient ancestry and fast evolution of plastids.</title>
        <authorList>
            <person name="Moore K.R."/>
            <person name="Magnabosco C."/>
            <person name="Momper L."/>
            <person name="Gold D.A."/>
            <person name="Bosak T."/>
            <person name="Fournier G.P."/>
        </authorList>
    </citation>
    <scope>NUCLEOTIDE SEQUENCE [LARGE SCALE GENOMIC DNA]</scope>
    <source>
        <strain evidence="1 2">ULC007</strain>
    </source>
</reference>
<dbReference type="AlphaFoldDB" id="A0A2T1DF97"/>
<accession>A0A2T1DF97</accession>